<evidence type="ECO:0000313" key="1">
    <source>
        <dbReference type="EMBL" id="CAF1238078.1"/>
    </source>
</evidence>
<evidence type="ECO:0000313" key="2">
    <source>
        <dbReference type="EMBL" id="CAF4000404.1"/>
    </source>
</evidence>
<reference evidence="1" key="1">
    <citation type="submission" date="2021-02" db="EMBL/GenBank/DDBJ databases">
        <authorList>
            <person name="Nowell W R."/>
        </authorList>
    </citation>
    <scope>NUCLEOTIDE SEQUENCE</scope>
</reference>
<dbReference type="Proteomes" id="UP000663829">
    <property type="component" value="Unassembled WGS sequence"/>
</dbReference>
<dbReference type="EMBL" id="CAJOBC010009942">
    <property type="protein sequence ID" value="CAF4000404.1"/>
    <property type="molecule type" value="Genomic_DNA"/>
</dbReference>
<keyword evidence="3" id="KW-1185">Reference proteome</keyword>
<organism evidence="1 3">
    <name type="scientific">Didymodactylos carnosus</name>
    <dbReference type="NCBI Taxonomy" id="1234261"/>
    <lineage>
        <taxon>Eukaryota</taxon>
        <taxon>Metazoa</taxon>
        <taxon>Spiralia</taxon>
        <taxon>Gnathifera</taxon>
        <taxon>Rotifera</taxon>
        <taxon>Eurotatoria</taxon>
        <taxon>Bdelloidea</taxon>
        <taxon>Philodinida</taxon>
        <taxon>Philodinidae</taxon>
        <taxon>Didymodactylos</taxon>
    </lineage>
</organism>
<dbReference type="AlphaFoldDB" id="A0A814Z526"/>
<sequence>MENDILHNEFMKQKRRVGAPSYHEQIPELVQAAQNVLELNAIGADDRRRTDEVRYNGLSTKELKAATINHLKDQYPQIKNISESTIRRLMLPPCSNRKAAIYYKPKIIGKVVSKRNSRPSSINKDSHFASAQVKYCRELAALYPDEIVDFSCDNKAKVHVGTLAVSYHQIRKYHLLKYAPNYDDHDFPDSAKLTPSVYLEIKHQPRRCRSETRLPKNLLVKTKRSRSVDESLFSKLKLITVIMVQIGHINVVEIFLILVLYGRINLDVLIINSYAANDSKYNPVERTLSYLSKQLTSVVLNRKMSNKTREQDNLDNAVTILCSYWDKKCYDSYQISCIPVTSHSILLYSGHSDRINLLKTEKYRGNSQNKGIHDKFQFFMKHCRRSKYLILFIKCDDPNCYHCSTKPITAQETVHLLRKADDRFLVSKKSILNPKRYESFLERCHSVQSGDKNVPPDYATKKETRYISKILYYMYFSLCTYFKNRR</sequence>
<dbReference type="OrthoDB" id="2433005at2759"/>
<protein>
    <submittedName>
        <fullName evidence="1">Uncharacterized protein</fullName>
    </submittedName>
</protein>
<comment type="caution">
    <text evidence="1">The sequence shown here is derived from an EMBL/GenBank/DDBJ whole genome shotgun (WGS) entry which is preliminary data.</text>
</comment>
<gene>
    <name evidence="1" type="ORF">GPM918_LOCUS25519</name>
    <name evidence="2" type="ORF">SRO942_LOCUS25528</name>
</gene>
<accession>A0A814Z526</accession>
<name>A0A814Z526_9BILA</name>
<evidence type="ECO:0000313" key="3">
    <source>
        <dbReference type="Proteomes" id="UP000663829"/>
    </source>
</evidence>
<dbReference type="EMBL" id="CAJNOQ010009935">
    <property type="protein sequence ID" value="CAF1238078.1"/>
    <property type="molecule type" value="Genomic_DNA"/>
</dbReference>
<dbReference type="Proteomes" id="UP000681722">
    <property type="component" value="Unassembled WGS sequence"/>
</dbReference>
<proteinExistence type="predicted"/>